<proteinExistence type="predicted"/>
<keyword evidence="1" id="KW-0472">Membrane</keyword>
<dbReference type="AlphaFoldDB" id="A0ABD8A9Z8"/>
<feature type="transmembrane region" description="Helical" evidence="1">
    <location>
        <begin position="12"/>
        <end position="34"/>
    </location>
</feature>
<keyword evidence="1" id="KW-0812">Transmembrane</keyword>
<protein>
    <recommendedName>
        <fullName evidence="4">Pectate lyase superfamily protein domain-containing protein</fullName>
    </recommendedName>
</protein>
<evidence type="ECO:0000256" key="1">
    <source>
        <dbReference type="SAM" id="Phobius"/>
    </source>
</evidence>
<reference evidence="2 3" key="1">
    <citation type="submission" date="2023-10" db="EMBL/GenBank/DDBJ databases">
        <title>The complete genome sequence of Methanoculleus palmolei DSM 4273.</title>
        <authorList>
            <person name="Lai S.-J."/>
            <person name="You Y.-T."/>
            <person name="Chen S.-C."/>
        </authorList>
    </citation>
    <scope>NUCLEOTIDE SEQUENCE [LARGE SCALE GENOMIC DNA]</scope>
    <source>
        <strain evidence="2 3">DSM 4273</strain>
    </source>
</reference>
<evidence type="ECO:0008006" key="4">
    <source>
        <dbReference type="Google" id="ProtNLM"/>
    </source>
</evidence>
<dbReference type="Proteomes" id="UP001626603">
    <property type="component" value="Chromosome"/>
</dbReference>
<evidence type="ECO:0000313" key="2">
    <source>
        <dbReference type="EMBL" id="WOX55935.1"/>
    </source>
</evidence>
<dbReference type="InterPro" id="IPR011050">
    <property type="entry name" value="Pectin_lyase_fold/virulence"/>
</dbReference>
<keyword evidence="3" id="KW-1185">Reference proteome</keyword>
<name>A0ABD8A9Z8_9EURY</name>
<dbReference type="EMBL" id="CP137641">
    <property type="protein sequence ID" value="WOX55935.1"/>
    <property type="molecule type" value="Genomic_DNA"/>
</dbReference>
<accession>A0ABD8A9Z8</accession>
<dbReference type="SUPFAM" id="SSF51126">
    <property type="entry name" value="Pectin lyase-like"/>
    <property type="match status" value="2"/>
</dbReference>
<dbReference type="InterPro" id="IPR012334">
    <property type="entry name" value="Pectin_lyas_fold"/>
</dbReference>
<evidence type="ECO:0000313" key="3">
    <source>
        <dbReference type="Proteomes" id="UP001626603"/>
    </source>
</evidence>
<dbReference type="Gene3D" id="2.160.20.10">
    <property type="entry name" value="Single-stranded right-handed beta-helix, Pectin lyase-like"/>
    <property type="match status" value="1"/>
</dbReference>
<organism evidence="2 3">
    <name type="scientific">Methanoculleus palmolei</name>
    <dbReference type="NCBI Taxonomy" id="72612"/>
    <lineage>
        <taxon>Archaea</taxon>
        <taxon>Methanobacteriati</taxon>
        <taxon>Methanobacteriota</taxon>
        <taxon>Stenosarchaea group</taxon>
        <taxon>Methanomicrobia</taxon>
        <taxon>Methanomicrobiales</taxon>
        <taxon>Methanomicrobiaceae</taxon>
        <taxon>Methanoculleus</taxon>
    </lineage>
</organism>
<gene>
    <name evidence="2" type="ORF">R6Y95_01030</name>
</gene>
<keyword evidence="1" id="KW-1133">Transmembrane helix</keyword>
<sequence>MSALQRPGERGGRTLIAIVIVIAAVCAVVLVLHVQPWKPTPPSPPIPPGPPVSAIPTPAMPTVTEPTLVVAASDSSAASKAGADYTCDGINDQHEIQAAIDALPASGGTVRLTEGTFNCAGSLLPKSYTTLKGQNNESTNLIFTNNGLVWMKNDFVALEGFRATGSGYSGQSAHRGVIYITASHVWVRNVTATADRSIQAVFYVRSIEGYNKAIECIAFIGCVADGPGTYGFLHSSQDTDYKVHKYVQYIDCRAIDCGRYSRFNNWVTGFDFAELNDIENLRVTRCVAEGSWESGFHLEWAPAKKDIVFSDCISRNNGQKPYPEYYDTSGEYYFGAGYMAPRGQYTFNNCTAEGNSAYGFFFSYPDGVSLYNCTDRETGRGKTDYSQVKPTSFFIVQSLLTDANPSLVMENCESIESFGYGLHIALMDHMQIKNFRLTDPAGIDGKGAVLGGSPRGALFVDSSIDIHATGDRVSTLIYAMGNRNVVYSGQINSNAAQPFVIDGYGTSNVLVKGMRILPVGSTGITLTQDVPDGAVKIVKS</sequence>